<evidence type="ECO:0000256" key="3">
    <source>
        <dbReference type="PROSITE-ProRule" id="PRU10007"/>
    </source>
</evidence>
<dbReference type="Gene3D" id="3.40.309.10">
    <property type="entry name" value="Aldehyde Dehydrogenase, Chain A, domain 2"/>
    <property type="match status" value="1"/>
</dbReference>
<protein>
    <submittedName>
        <fullName evidence="6">Putative aldehyde dehydrogenase</fullName>
    </submittedName>
</protein>
<dbReference type="Proteomes" id="UP000010988">
    <property type="component" value="Unassembled WGS sequence"/>
</dbReference>
<keyword evidence="2 4" id="KW-0560">Oxidoreductase</keyword>
<comment type="caution">
    <text evidence="6">The sequence shown here is derived from an EMBL/GenBank/DDBJ whole genome shotgun (WGS) entry which is preliminary data.</text>
</comment>
<name>L7KMI8_9ACTN</name>
<evidence type="ECO:0000256" key="2">
    <source>
        <dbReference type="ARBA" id="ARBA00023002"/>
    </source>
</evidence>
<accession>L7KMI8</accession>
<dbReference type="Gene3D" id="3.40.605.10">
    <property type="entry name" value="Aldehyde Dehydrogenase, Chain A, domain 1"/>
    <property type="match status" value="1"/>
</dbReference>
<dbReference type="PROSITE" id="PS00687">
    <property type="entry name" value="ALDEHYDE_DEHYDR_GLU"/>
    <property type="match status" value="1"/>
</dbReference>
<evidence type="ECO:0000256" key="4">
    <source>
        <dbReference type="RuleBase" id="RU003345"/>
    </source>
</evidence>
<dbReference type="PANTHER" id="PTHR42804:SF1">
    <property type="entry name" value="ALDEHYDE DEHYDROGENASE-RELATED"/>
    <property type="match status" value="1"/>
</dbReference>
<feature type="domain" description="Aldehyde dehydrogenase" evidence="5">
    <location>
        <begin position="19"/>
        <end position="447"/>
    </location>
</feature>
<dbReference type="AlphaFoldDB" id="L7KMI8"/>
<dbReference type="EMBL" id="BANR01000010">
    <property type="protein sequence ID" value="GAC49172.1"/>
    <property type="molecule type" value="Genomic_DNA"/>
</dbReference>
<dbReference type="Pfam" id="PF00171">
    <property type="entry name" value="Aldedh"/>
    <property type="match status" value="1"/>
</dbReference>
<dbReference type="InterPro" id="IPR016163">
    <property type="entry name" value="Ald_DH_C"/>
</dbReference>
<dbReference type="InterPro" id="IPR016161">
    <property type="entry name" value="Ald_DH/histidinol_DH"/>
</dbReference>
<dbReference type="GO" id="GO:0016620">
    <property type="term" value="F:oxidoreductase activity, acting on the aldehyde or oxo group of donors, NAD or NADP as acceptor"/>
    <property type="evidence" value="ECO:0007669"/>
    <property type="project" value="InterPro"/>
</dbReference>
<proteinExistence type="inferred from homology"/>
<dbReference type="InterPro" id="IPR015590">
    <property type="entry name" value="Aldehyde_DH_dom"/>
</dbReference>
<evidence type="ECO:0000313" key="6">
    <source>
        <dbReference type="EMBL" id="GAC49172.1"/>
    </source>
</evidence>
<keyword evidence="7" id="KW-1185">Reference proteome</keyword>
<sequence>MTSATDQNTFFIGGEYRKPEGSGRITVISPNTEQALGSVPDGTDADIDAAVAAARRAFTDADGWGGWTADQRASAMERLADELDKRAGDLAQAVSAQNGMPIAVAQQLEAVFPQLLLRYYAGLAREHAFEETRPGVLGGSTLVTSSPVGVVGAIVPWNFPQALAAFKYAPGLAAGCTFVLKPSPETVFDAYIFADAVAAAGIPEGVINIVPGGRELGAYLVSHPDIDKVAFTGSSSAGRSIAEVCGRLLRPVTLELGGKSAAIILDDADLDLAKVGEQIFGATLLNNGQTCFLGTRILAPRSRYDEVVETFAGLAGSLQVGSALEPTTQIGPMATSRQRDRVESYIAKGKGDGAKIAAGGGRPQALDQGWFVEPTIFADVDNNYAIAQEEIFGPVLSVIAYDGDDDAVAIANASDYGLGGSVWTSDHDHGVAVARRVVTGSLGINAYLPDPPLLSEG</sequence>
<dbReference type="CDD" id="cd07139">
    <property type="entry name" value="ALDH_AldA-Rv0768"/>
    <property type="match status" value="1"/>
</dbReference>
<evidence type="ECO:0000313" key="7">
    <source>
        <dbReference type="Proteomes" id="UP000010988"/>
    </source>
</evidence>
<dbReference type="InterPro" id="IPR016162">
    <property type="entry name" value="Ald_DH_N"/>
</dbReference>
<reference evidence="6 7" key="1">
    <citation type="submission" date="2012-12" db="EMBL/GenBank/DDBJ databases">
        <title>Whole genome shotgun sequence of Gordonia aichiensis NBRC 108223.</title>
        <authorList>
            <person name="Isaki-Nakamura S."/>
            <person name="Hosoyama A."/>
            <person name="Tsuchikane K."/>
            <person name="Ando Y."/>
            <person name="Baba S."/>
            <person name="Ohji S."/>
            <person name="Hamada M."/>
            <person name="Tamura T."/>
            <person name="Yamazoe A."/>
            <person name="Yamazaki S."/>
            <person name="Fujita N."/>
        </authorList>
    </citation>
    <scope>NUCLEOTIDE SEQUENCE [LARGE SCALE GENOMIC DNA]</scope>
    <source>
        <strain evidence="6 7">NBRC 108223</strain>
    </source>
</reference>
<gene>
    <name evidence="6" type="ORF">GOACH_10_01400</name>
</gene>
<feature type="active site" evidence="3">
    <location>
        <position position="255"/>
    </location>
</feature>
<evidence type="ECO:0000256" key="1">
    <source>
        <dbReference type="ARBA" id="ARBA00009986"/>
    </source>
</evidence>
<evidence type="ECO:0000259" key="5">
    <source>
        <dbReference type="Pfam" id="PF00171"/>
    </source>
</evidence>
<dbReference type="SUPFAM" id="SSF53720">
    <property type="entry name" value="ALDH-like"/>
    <property type="match status" value="1"/>
</dbReference>
<organism evidence="6 7">
    <name type="scientific">Gordonia aichiensis NBRC 108223</name>
    <dbReference type="NCBI Taxonomy" id="1220583"/>
    <lineage>
        <taxon>Bacteria</taxon>
        <taxon>Bacillati</taxon>
        <taxon>Actinomycetota</taxon>
        <taxon>Actinomycetes</taxon>
        <taxon>Mycobacteriales</taxon>
        <taxon>Gordoniaceae</taxon>
        <taxon>Gordonia</taxon>
    </lineage>
</organism>
<dbReference type="PANTHER" id="PTHR42804">
    <property type="entry name" value="ALDEHYDE DEHYDROGENASE"/>
    <property type="match status" value="1"/>
</dbReference>
<dbReference type="InterPro" id="IPR029510">
    <property type="entry name" value="Ald_DH_CS_GLU"/>
</dbReference>
<dbReference type="STRING" id="1220583.GOACH_10_01400"/>
<comment type="similarity">
    <text evidence="1 4">Belongs to the aldehyde dehydrogenase family.</text>
</comment>
<dbReference type="eggNOG" id="COG1012">
    <property type="taxonomic scope" value="Bacteria"/>
</dbReference>
<dbReference type="FunFam" id="3.40.605.10:FF:000007">
    <property type="entry name" value="NAD/NADP-dependent betaine aldehyde dehydrogenase"/>
    <property type="match status" value="1"/>
</dbReference>